<keyword evidence="6 8" id="KW-0057">Aromatic amino acid biosynthesis</keyword>
<dbReference type="PANTHER" id="PTHR21089">
    <property type="entry name" value="SHIKIMATE DEHYDROGENASE"/>
    <property type="match status" value="1"/>
</dbReference>
<protein>
    <recommendedName>
        <fullName evidence="2 8">Shikimate dehydrogenase (NADP(+))</fullName>
        <shortName evidence="8">SDH</shortName>
        <ecNumber evidence="2 8">1.1.1.25</ecNumber>
    </recommendedName>
</protein>
<dbReference type="Gene3D" id="3.40.50.720">
    <property type="entry name" value="NAD(P)-binding Rossmann-like Domain"/>
    <property type="match status" value="1"/>
</dbReference>
<comment type="caution">
    <text evidence="12">The sequence shown here is derived from an EMBL/GenBank/DDBJ whole genome shotgun (WGS) entry which is preliminary data.</text>
</comment>
<comment type="function">
    <text evidence="8">Involved in the biosynthesis of the chorismate, which leads to the biosynthesis of aromatic amino acids. Catalyzes the reversible NADPH linked reduction of 3-dehydroshikimate (DHSA) to yield shikimate (SA).</text>
</comment>
<dbReference type="Pfam" id="PF18317">
    <property type="entry name" value="SDH_C"/>
    <property type="match status" value="1"/>
</dbReference>
<dbReference type="InterPro" id="IPR013708">
    <property type="entry name" value="Shikimate_DH-bd_N"/>
</dbReference>
<dbReference type="PANTHER" id="PTHR21089:SF1">
    <property type="entry name" value="BIFUNCTIONAL 3-DEHYDROQUINATE DEHYDRATASE_SHIKIMATE DEHYDROGENASE, CHLOROPLASTIC"/>
    <property type="match status" value="1"/>
</dbReference>
<feature type="active site" description="Proton acceptor" evidence="8">
    <location>
        <position position="68"/>
    </location>
</feature>
<evidence type="ECO:0000256" key="6">
    <source>
        <dbReference type="ARBA" id="ARBA00023141"/>
    </source>
</evidence>
<dbReference type="SUPFAM" id="SSF51735">
    <property type="entry name" value="NAD(P)-binding Rossmann-fold domains"/>
    <property type="match status" value="1"/>
</dbReference>
<dbReference type="GO" id="GO:0004764">
    <property type="term" value="F:shikimate 3-dehydrogenase (NADP+) activity"/>
    <property type="evidence" value="ECO:0007669"/>
    <property type="project" value="UniProtKB-UniRule"/>
</dbReference>
<dbReference type="NCBIfam" id="NF001310">
    <property type="entry name" value="PRK00258.1-2"/>
    <property type="match status" value="1"/>
</dbReference>
<feature type="binding site" evidence="8">
    <location>
        <position position="245"/>
    </location>
    <ligand>
        <name>NADP(+)</name>
        <dbReference type="ChEBI" id="CHEBI:58349"/>
    </ligand>
</feature>
<dbReference type="Proteomes" id="UP000264036">
    <property type="component" value="Unassembled WGS sequence"/>
</dbReference>
<dbReference type="InterPro" id="IPR006151">
    <property type="entry name" value="Shikm_DH/Glu-tRNA_Rdtase"/>
</dbReference>
<organism evidence="12 13">
    <name type="scientific">Advenella kashmirensis</name>
    <dbReference type="NCBI Taxonomy" id="310575"/>
    <lineage>
        <taxon>Bacteria</taxon>
        <taxon>Pseudomonadati</taxon>
        <taxon>Pseudomonadota</taxon>
        <taxon>Betaproteobacteria</taxon>
        <taxon>Burkholderiales</taxon>
        <taxon>Alcaligenaceae</taxon>
    </lineage>
</organism>
<feature type="binding site" evidence="8">
    <location>
        <begin position="153"/>
        <end position="158"/>
    </location>
    <ligand>
        <name>NADP(+)</name>
        <dbReference type="ChEBI" id="CHEBI:58349"/>
    </ligand>
</feature>
<feature type="domain" description="Quinate/shikimate 5-dehydrogenase/glutamyl-tRNA reductase" evidence="9">
    <location>
        <begin position="119"/>
        <end position="198"/>
    </location>
</feature>
<dbReference type="GO" id="GO:0008652">
    <property type="term" value="P:amino acid biosynthetic process"/>
    <property type="evidence" value="ECO:0007669"/>
    <property type="project" value="UniProtKB-KW"/>
</dbReference>
<evidence type="ECO:0000256" key="8">
    <source>
        <dbReference type="HAMAP-Rule" id="MF_00222"/>
    </source>
</evidence>
<evidence type="ECO:0000259" key="10">
    <source>
        <dbReference type="Pfam" id="PF08501"/>
    </source>
</evidence>
<evidence type="ECO:0000313" key="13">
    <source>
        <dbReference type="Proteomes" id="UP000264036"/>
    </source>
</evidence>
<dbReference type="UniPathway" id="UPA00053">
    <property type="reaction ID" value="UER00087"/>
</dbReference>
<evidence type="ECO:0000256" key="7">
    <source>
        <dbReference type="ARBA" id="ARBA00049442"/>
    </source>
</evidence>
<evidence type="ECO:0000259" key="9">
    <source>
        <dbReference type="Pfam" id="PF01488"/>
    </source>
</evidence>
<keyword evidence="4 8" id="KW-0521">NADP</keyword>
<name>A0A356LDL4_9BURK</name>
<gene>
    <name evidence="8" type="primary">aroE</name>
    <name evidence="12" type="ORF">DD666_05820</name>
</gene>
<dbReference type="HAMAP" id="MF_00222">
    <property type="entry name" value="Shikimate_DH_AroE"/>
    <property type="match status" value="1"/>
</dbReference>
<evidence type="ECO:0000256" key="1">
    <source>
        <dbReference type="ARBA" id="ARBA00004871"/>
    </source>
</evidence>
<evidence type="ECO:0000313" key="12">
    <source>
        <dbReference type="EMBL" id="HBP28919.1"/>
    </source>
</evidence>
<dbReference type="NCBIfam" id="TIGR00507">
    <property type="entry name" value="aroE"/>
    <property type="match status" value="1"/>
</dbReference>
<dbReference type="Pfam" id="PF08501">
    <property type="entry name" value="Shikimate_dh_N"/>
    <property type="match status" value="1"/>
</dbReference>
<dbReference type="Gene3D" id="3.40.50.10860">
    <property type="entry name" value="Leucine Dehydrogenase, chain A, domain 1"/>
    <property type="match status" value="1"/>
</dbReference>
<dbReference type="GO" id="GO:0009073">
    <property type="term" value="P:aromatic amino acid family biosynthetic process"/>
    <property type="evidence" value="ECO:0007669"/>
    <property type="project" value="UniProtKB-KW"/>
</dbReference>
<dbReference type="InterPro" id="IPR041121">
    <property type="entry name" value="SDH_C"/>
</dbReference>
<dbReference type="GO" id="GO:0009423">
    <property type="term" value="P:chorismate biosynthetic process"/>
    <property type="evidence" value="ECO:0007669"/>
    <property type="project" value="UniProtKB-UniRule"/>
</dbReference>
<evidence type="ECO:0000256" key="3">
    <source>
        <dbReference type="ARBA" id="ARBA00022605"/>
    </source>
</evidence>
<dbReference type="InterPro" id="IPR011342">
    <property type="entry name" value="Shikimate_DH"/>
</dbReference>
<dbReference type="AlphaFoldDB" id="A0A356LDL4"/>
<evidence type="ECO:0000256" key="5">
    <source>
        <dbReference type="ARBA" id="ARBA00023002"/>
    </source>
</evidence>
<reference evidence="12 13" key="1">
    <citation type="journal article" date="2018" name="Nat. Biotechnol.">
        <title>A standardized bacterial taxonomy based on genome phylogeny substantially revises the tree of life.</title>
        <authorList>
            <person name="Parks D.H."/>
            <person name="Chuvochina M."/>
            <person name="Waite D.W."/>
            <person name="Rinke C."/>
            <person name="Skarshewski A."/>
            <person name="Chaumeil P.A."/>
            <person name="Hugenholtz P."/>
        </authorList>
    </citation>
    <scope>NUCLEOTIDE SEQUENCE [LARGE SCALE GENOMIC DNA]</scope>
    <source>
        <strain evidence="12">UBA10707</strain>
    </source>
</reference>
<feature type="domain" description="SDH C-terminal" evidence="11">
    <location>
        <begin position="245"/>
        <end position="274"/>
    </location>
</feature>
<dbReference type="GO" id="GO:0050661">
    <property type="term" value="F:NADP binding"/>
    <property type="evidence" value="ECO:0007669"/>
    <property type="project" value="InterPro"/>
</dbReference>
<sequence>MNTPRTFAVLGNPIKHSLSPRLHALFALQTGLQIEYSKQCVEPAHFSDHVKQFFVSGGCGLNITLPFKEQAYALAEPRISDRARAAGSANTLWQENGNIHACNTDGVGLVNDMLRQHITLRDSRILLIGAGGATRGVMPALLQAGCAHLHIVNRTEEKAHALAAQATALSGPHAQVTASAFSLLQGTWDIIINATASSLSGQTLPLPDSLFRADAVAYDMLYTADGDTPFLQQARNASACYTSDGLGMLVYQGAESFRIWNQIEPDAASALTALRMELTGSV</sequence>
<keyword evidence="5 8" id="KW-0560">Oxidoreductase</keyword>
<feature type="binding site" evidence="8">
    <location>
        <begin position="129"/>
        <end position="133"/>
    </location>
    <ligand>
        <name>NADP(+)</name>
        <dbReference type="ChEBI" id="CHEBI:58349"/>
    </ligand>
</feature>
<dbReference type="GO" id="GO:0019632">
    <property type="term" value="P:shikimate metabolic process"/>
    <property type="evidence" value="ECO:0007669"/>
    <property type="project" value="InterPro"/>
</dbReference>
<dbReference type="FunFam" id="3.40.50.10860:FF:000006">
    <property type="entry name" value="Shikimate dehydrogenase (NADP(+))"/>
    <property type="match status" value="1"/>
</dbReference>
<feature type="binding site" evidence="8">
    <location>
        <position position="220"/>
    </location>
    <ligand>
        <name>NADP(+)</name>
        <dbReference type="ChEBI" id="CHEBI:58349"/>
    </ligand>
</feature>
<dbReference type="SUPFAM" id="SSF53223">
    <property type="entry name" value="Aminoacid dehydrogenase-like, N-terminal domain"/>
    <property type="match status" value="1"/>
</dbReference>
<comment type="pathway">
    <text evidence="1 8">Metabolic intermediate biosynthesis; chorismate biosynthesis; chorismate from D-erythrose 4-phosphate and phosphoenolpyruvate: step 4/7.</text>
</comment>
<keyword evidence="3 8" id="KW-0028">Amino-acid biosynthesis</keyword>
<dbReference type="EMBL" id="DOEK01000008">
    <property type="protein sequence ID" value="HBP28919.1"/>
    <property type="molecule type" value="Genomic_DNA"/>
</dbReference>
<feature type="binding site" evidence="8">
    <location>
        <position position="105"/>
    </location>
    <ligand>
        <name>shikimate</name>
        <dbReference type="ChEBI" id="CHEBI:36208"/>
    </ligand>
</feature>
<accession>A0A356LDL4</accession>
<dbReference type="EC" id="1.1.1.25" evidence="2 8"/>
<dbReference type="InterPro" id="IPR036291">
    <property type="entry name" value="NAD(P)-bd_dom_sf"/>
</dbReference>
<proteinExistence type="inferred from homology"/>
<evidence type="ECO:0000256" key="4">
    <source>
        <dbReference type="ARBA" id="ARBA00022857"/>
    </source>
</evidence>
<evidence type="ECO:0000259" key="11">
    <source>
        <dbReference type="Pfam" id="PF18317"/>
    </source>
</evidence>
<feature type="binding site" evidence="8">
    <location>
        <position position="81"/>
    </location>
    <ligand>
        <name>NADP(+)</name>
        <dbReference type="ChEBI" id="CHEBI:58349"/>
    </ligand>
</feature>
<dbReference type="InterPro" id="IPR046346">
    <property type="entry name" value="Aminoacid_DH-like_N_sf"/>
</dbReference>
<comment type="subunit">
    <text evidence="8">Homodimer.</text>
</comment>
<feature type="domain" description="Shikimate dehydrogenase substrate binding N-terminal" evidence="10">
    <location>
        <begin position="9"/>
        <end position="92"/>
    </location>
</feature>
<comment type="similarity">
    <text evidence="8">Belongs to the shikimate dehydrogenase family.</text>
</comment>
<comment type="catalytic activity">
    <reaction evidence="7 8">
        <text>shikimate + NADP(+) = 3-dehydroshikimate + NADPH + H(+)</text>
        <dbReference type="Rhea" id="RHEA:17737"/>
        <dbReference type="ChEBI" id="CHEBI:15378"/>
        <dbReference type="ChEBI" id="CHEBI:16630"/>
        <dbReference type="ChEBI" id="CHEBI:36208"/>
        <dbReference type="ChEBI" id="CHEBI:57783"/>
        <dbReference type="ChEBI" id="CHEBI:58349"/>
        <dbReference type="EC" id="1.1.1.25"/>
    </reaction>
</comment>
<feature type="binding site" evidence="8">
    <location>
        <begin position="17"/>
        <end position="19"/>
    </location>
    <ligand>
        <name>shikimate</name>
        <dbReference type="ChEBI" id="CHEBI:36208"/>
    </ligand>
</feature>
<dbReference type="GO" id="GO:0005829">
    <property type="term" value="C:cytosol"/>
    <property type="evidence" value="ECO:0007669"/>
    <property type="project" value="TreeGrafter"/>
</dbReference>
<evidence type="ECO:0000256" key="2">
    <source>
        <dbReference type="ARBA" id="ARBA00012962"/>
    </source>
</evidence>
<dbReference type="InterPro" id="IPR022893">
    <property type="entry name" value="Shikimate_DH_fam"/>
</dbReference>
<feature type="binding site" evidence="8">
    <location>
        <position position="222"/>
    </location>
    <ligand>
        <name>shikimate</name>
        <dbReference type="ChEBI" id="CHEBI:36208"/>
    </ligand>
</feature>
<feature type="binding site" evidence="8">
    <location>
        <position position="252"/>
    </location>
    <ligand>
        <name>shikimate</name>
        <dbReference type="ChEBI" id="CHEBI:36208"/>
    </ligand>
</feature>
<feature type="binding site" evidence="8">
    <location>
        <position position="64"/>
    </location>
    <ligand>
        <name>shikimate</name>
        <dbReference type="ChEBI" id="CHEBI:36208"/>
    </ligand>
</feature>
<dbReference type="Pfam" id="PF01488">
    <property type="entry name" value="Shikimate_DH"/>
    <property type="match status" value="1"/>
</dbReference>
<dbReference type="CDD" id="cd01065">
    <property type="entry name" value="NAD_bind_Shikimate_DH"/>
    <property type="match status" value="1"/>
</dbReference>
<feature type="binding site" evidence="8">
    <location>
        <position position="90"/>
    </location>
    <ligand>
        <name>shikimate</name>
        <dbReference type="ChEBI" id="CHEBI:36208"/>
    </ligand>
</feature>